<dbReference type="GO" id="GO:0043683">
    <property type="term" value="P:type IV pilus assembly"/>
    <property type="evidence" value="ECO:0007669"/>
    <property type="project" value="InterPro"/>
</dbReference>
<feature type="transmembrane region" description="Helical" evidence="1">
    <location>
        <begin position="12"/>
        <end position="35"/>
    </location>
</feature>
<evidence type="ECO:0000313" key="3">
    <source>
        <dbReference type="Proteomes" id="UP000294599"/>
    </source>
</evidence>
<dbReference type="InterPro" id="IPR045584">
    <property type="entry name" value="Pilin-like"/>
</dbReference>
<name>A0A4S3KV51_9GAMM</name>
<dbReference type="NCBIfam" id="TIGR02532">
    <property type="entry name" value="IV_pilin_GFxxxE"/>
    <property type="match status" value="1"/>
</dbReference>
<dbReference type="EMBL" id="SMAF01000024">
    <property type="protein sequence ID" value="TCS94029.1"/>
    <property type="molecule type" value="Genomic_DNA"/>
</dbReference>
<dbReference type="SUPFAM" id="SSF54523">
    <property type="entry name" value="Pili subunits"/>
    <property type="match status" value="1"/>
</dbReference>
<dbReference type="InterPro" id="IPR031982">
    <property type="entry name" value="PilE-like"/>
</dbReference>
<protein>
    <submittedName>
        <fullName evidence="2">Type IV pilus assembly protein PilE</fullName>
    </submittedName>
</protein>
<evidence type="ECO:0000313" key="2">
    <source>
        <dbReference type="EMBL" id="TCS94029.1"/>
    </source>
</evidence>
<dbReference type="Gene3D" id="3.30.700.10">
    <property type="entry name" value="Glycoprotein, Type 4 Pilin"/>
    <property type="match status" value="1"/>
</dbReference>
<accession>A0A4S3KV51</accession>
<keyword evidence="1" id="KW-1133">Transmembrane helix</keyword>
<keyword evidence="1" id="KW-0812">Transmembrane</keyword>
<reference evidence="2 3" key="1">
    <citation type="submission" date="2019-03" db="EMBL/GenBank/DDBJ databases">
        <title>Genomic Encyclopedia of Type Strains, Phase IV (KMG-IV): sequencing the most valuable type-strain genomes for metagenomic binning, comparative biology and taxonomic classification.</title>
        <authorList>
            <person name="Goeker M."/>
        </authorList>
    </citation>
    <scope>NUCLEOTIDE SEQUENCE [LARGE SCALE GENOMIC DNA]</scope>
    <source>
        <strain evidence="2 3">DSM 21944</strain>
    </source>
</reference>
<proteinExistence type="predicted"/>
<dbReference type="Proteomes" id="UP000294599">
    <property type="component" value="Unassembled WGS sequence"/>
</dbReference>
<dbReference type="PANTHER" id="PTHR30093">
    <property type="entry name" value="GENERAL SECRETION PATHWAY PROTEIN G"/>
    <property type="match status" value="1"/>
</dbReference>
<keyword evidence="3" id="KW-1185">Reference proteome</keyword>
<dbReference type="AlphaFoldDB" id="A0A4S3KV51"/>
<dbReference type="Pfam" id="PF07963">
    <property type="entry name" value="N_methyl"/>
    <property type="match status" value="1"/>
</dbReference>
<evidence type="ECO:0000256" key="1">
    <source>
        <dbReference type="SAM" id="Phobius"/>
    </source>
</evidence>
<dbReference type="InterPro" id="IPR012902">
    <property type="entry name" value="N_methyl_site"/>
</dbReference>
<dbReference type="PROSITE" id="PS00409">
    <property type="entry name" value="PROKAR_NTER_METHYL"/>
    <property type="match status" value="1"/>
</dbReference>
<dbReference type="Pfam" id="PF16732">
    <property type="entry name" value="ComP_DUS"/>
    <property type="match status" value="1"/>
</dbReference>
<gene>
    <name evidence="2" type="ORF">EDC25_1244</name>
</gene>
<dbReference type="OrthoDB" id="115249at2"/>
<sequence length="149" mass="15572">MKQASLKGAAGFTLIELMIVVAIIGLLSAIAYPNYVEYVRKSKRADGKALLNRIAGEQERFFTARGQYTNALTTPKPNGLGFANNQSEQGCYTATIALGPGNMSYTLTATPASSGSCGNQALDTKCGTLSINNLGVKGATGTDGPGRCW</sequence>
<dbReference type="PANTHER" id="PTHR30093:SF47">
    <property type="entry name" value="TYPE IV PILUS NON-CORE MINOR PILIN PILE"/>
    <property type="match status" value="1"/>
</dbReference>
<keyword evidence="1" id="KW-0472">Membrane</keyword>
<dbReference type="RefSeq" id="WP_123521030.1">
    <property type="nucleotide sequence ID" value="NZ_JBHLWF010000010.1"/>
</dbReference>
<comment type="caution">
    <text evidence="2">The sequence shown here is derived from an EMBL/GenBank/DDBJ whole genome shotgun (WGS) entry which is preliminary data.</text>
</comment>
<organism evidence="2 3">
    <name type="scientific">Pseudofulvimonas gallinarii</name>
    <dbReference type="NCBI Taxonomy" id="634155"/>
    <lineage>
        <taxon>Bacteria</taxon>
        <taxon>Pseudomonadati</taxon>
        <taxon>Pseudomonadota</taxon>
        <taxon>Gammaproteobacteria</taxon>
        <taxon>Lysobacterales</taxon>
        <taxon>Rhodanobacteraceae</taxon>
        <taxon>Pseudofulvimonas</taxon>
    </lineage>
</organism>